<organism evidence="5 6">
    <name type="scientific">Pseudoalteromonas denitrificans DSM 6059</name>
    <dbReference type="NCBI Taxonomy" id="1123010"/>
    <lineage>
        <taxon>Bacteria</taxon>
        <taxon>Pseudomonadati</taxon>
        <taxon>Pseudomonadota</taxon>
        <taxon>Gammaproteobacteria</taxon>
        <taxon>Alteromonadales</taxon>
        <taxon>Pseudoalteromonadaceae</taxon>
        <taxon>Pseudoalteromonas</taxon>
    </lineage>
</organism>
<dbReference type="GO" id="GO:0009898">
    <property type="term" value="C:cytoplasmic side of plasma membrane"/>
    <property type="evidence" value="ECO:0007669"/>
    <property type="project" value="InterPro"/>
</dbReference>
<keyword evidence="6" id="KW-1185">Reference proteome</keyword>
<evidence type="ECO:0000256" key="1">
    <source>
        <dbReference type="ARBA" id="ARBA00022475"/>
    </source>
</evidence>
<dbReference type="RefSeq" id="WP_091984992.1">
    <property type="nucleotide sequence ID" value="NZ_FOLO01000021.1"/>
</dbReference>
<proteinExistence type="inferred from homology"/>
<dbReference type="NCBIfam" id="NF003439">
    <property type="entry name" value="PRK04968.1"/>
    <property type="match status" value="1"/>
</dbReference>
<name>A0A1I1MRE5_9GAMM</name>
<dbReference type="HAMAP" id="MF_01104">
    <property type="entry name" value="Syd"/>
    <property type="match status" value="1"/>
</dbReference>
<dbReference type="OrthoDB" id="5599437at2"/>
<keyword evidence="3 4" id="KW-0472">Membrane</keyword>
<evidence type="ECO:0000313" key="5">
    <source>
        <dbReference type="EMBL" id="SFC87929.1"/>
    </source>
</evidence>
<dbReference type="Pfam" id="PF07348">
    <property type="entry name" value="Syd"/>
    <property type="match status" value="1"/>
</dbReference>
<comment type="function">
    <text evidence="4">Interacts with the SecY protein in vivo. May bind preferentially to an uncomplexed state of SecY, thus functioning either as a chelating agent for excess SecY in the cell or as a regulatory factor that negatively controls the translocase function.</text>
</comment>
<evidence type="ECO:0000313" key="6">
    <source>
        <dbReference type="Proteomes" id="UP000198862"/>
    </source>
</evidence>
<dbReference type="AlphaFoldDB" id="A0A1I1MRE5"/>
<dbReference type="CDD" id="cd16323">
    <property type="entry name" value="Syd"/>
    <property type="match status" value="1"/>
</dbReference>
<evidence type="ECO:0000256" key="2">
    <source>
        <dbReference type="ARBA" id="ARBA00022519"/>
    </source>
</evidence>
<dbReference type="InterPro" id="IPR009948">
    <property type="entry name" value="Syd"/>
</dbReference>
<evidence type="ECO:0000256" key="4">
    <source>
        <dbReference type="HAMAP-Rule" id="MF_01104"/>
    </source>
</evidence>
<gene>
    <name evidence="4" type="primary">syd</name>
    <name evidence="5" type="ORF">SAMN02745724_02791</name>
</gene>
<evidence type="ECO:0000256" key="3">
    <source>
        <dbReference type="ARBA" id="ARBA00023136"/>
    </source>
</evidence>
<dbReference type="EMBL" id="FOLO01000021">
    <property type="protein sequence ID" value="SFC87929.1"/>
    <property type="molecule type" value="Genomic_DNA"/>
</dbReference>
<comment type="similarity">
    <text evidence="4">Belongs to the Syd family.</text>
</comment>
<dbReference type="Gene3D" id="3.40.1580.20">
    <property type="entry name" value="Syd protein"/>
    <property type="match status" value="1"/>
</dbReference>
<accession>A0A1I1MRE5</accession>
<reference evidence="5 6" key="1">
    <citation type="submission" date="2016-10" db="EMBL/GenBank/DDBJ databases">
        <authorList>
            <person name="de Groot N.N."/>
        </authorList>
    </citation>
    <scope>NUCLEOTIDE SEQUENCE [LARGE SCALE GENOMIC DNA]</scope>
    <source>
        <strain evidence="5 6">DSM 6059</strain>
    </source>
</reference>
<sequence>MSIYKKLQNLFEQYQTQAKQHTNKGPLVVHDTQWPSPCELTDTLVDGKVQWQAVEQKPQRTMENLATALDLPFGSAISEYYGSFYADNITVTSPWGKLVLLQAWSDTDYDQLQQNITGHILMKQKLKQDETVFIALTEQDDLLITIENTTGFVWLEYVGKKPHEKIANSIEAFLEQVEAGFNA</sequence>
<comment type="subcellular location">
    <subcellularLocation>
        <location evidence="4">Cell inner membrane</location>
        <topology evidence="4">Peripheral membrane protein</topology>
        <orientation evidence="4">Cytoplasmic side</orientation>
    </subcellularLocation>
    <text evidence="4">Loosely associated with the cytoplasmic side of the inner membrane, probably via SecY.</text>
</comment>
<dbReference type="Proteomes" id="UP000198862">
    <property type="component" value="Unassembled WGS sequence"/>
</dbReference>
<keyword evidence="2 4" id="KW-0997">Cell inner membrane</keyword>
<protein>
    <recommendedName>
        <fullName evidence="4">Protein Syd</fullName>
    </recommendedName>
</protein>
<dbReference type="InterPro" id="IPR038228">
    <property type="entry name" value="Syd_sf"/>
</dbReference>
<keyword evidence="1 4" id="KW-1003">Cell membrane</keyword>
<dbReference type="STRING" id="1123010.SAMN02745724_02791"/>